<sequence>MASQNALAAAAVAASIDSLPPTGSAAADRPPQLAAVQDSAADVHAALLRVYTREQLKEICKAADVPVCGVKLSLAKRLVSDVTAQNLCNIIPNLQASSSGLFPSSPVFLSNNCLHVLPTRASVAGSAGGAPAQPPFDLDEYARMVHVLSESSVQDALSAHKNHRSRSELEAPPPDPWISHVGKLYNDNDYAPDAVTNAPLSILMAVPTVLPRERPPAFLKVKWADLRRIFCVAYKWYTKCGNNQPAIGQQVREFEDCIPDDVSPLLRQATEYAWCVFQINPDLLGKWPRNLPDDAAFEAGGGGGSGIDRTSPARGRKRAAPAHEQVLDGIDRRLEAILGDNKNEAQQNADQLDTLTKVAKQMDGLSPSLKSTKLLHQIWKQQATTLLKTSGAPVDETDEDVQEYWGATET</sequence>
<evidence type="ECO:0000313" key="2">
    <source>
        <dbReference type="EMBL" id="OSX76808.1"/>
    </source>
</evidence>
<proteinExistence type="predicted"/>
<keyword evidence="3" id="KW-1185">Reference proteome</keyword>
<evidence type="ECO:0000313" key="3">
    <source>
        <dbReference type="Proteomes" id="UP000218209"/>
    </source>
</evidence>
<organism evidence="2 3">
    <name type="scientific">Porphyra umbilicalis</name>
    <name type="common">Purple laver</name>
    <name type="synonym">Red alga</name>
    <dbReference type="NCBI Taxonomy" id="2786"/>
    <lineage>
        <taxon>Eukaryota</taxon>
        <taxon>Rhodophyta</taxon>
        <taxon>Bangiophyceae</taxon>
        <taxon>Bangiales</taxon>
        <taxon>Bangiaceae</taxon>
        <taxon>Porphyra</taxon>
    </lineage>
</organism>
<reference evidence="2 3" key="1">
    <citation type="submission" date="2017-03" db="EMBL/GenBank/DDBJ databases">
        <title>WGS assembly of Porphyra umbilicalis.</title>
        <authorList>
            <person name="Brawley S.H."/>
            <person name="Blouin N.A."/>
            <person name="Ficko-Blean E."/>
            <person name="Wheeler G.L."/>
            <person name="Lohr M."/>
            <person name="Goodson H.V."/>
            <person name="Jenkins J.W."/>
            <person name="Blaby-Haas C.E."/>
            <person name="Helliwell K.E."/>
            <person name="Chan C."/>
            <person name="Marriage T."/>
            <person name="Bhattacharya D."/>
            <person name="Klein A.S."/>
            <person name="Badis Y."/>
            <person name="Brodie J."/>
            <person name="Cao Y."/>
            <person name="Collen J."/>
            <person name="Dittami S.M."/>
            <person name="Gachon C.M."/>
            <person name="Green B.R."/>
            <person name="Karpowicz S."/>
            <person name="Kim J.W."/>
            <person name="Kudahl U."/>
            <person name="Lin S."/>
            <person name="Michel G."/>
            <person name="Mittag M."/>
            <person name="Olson B.J."/>
            <person name="Pangilinan J."/>
            <person name="Peng Y."/>
            <person name="Qiu H."/>
            <person name="Shu S."/>
            <person name="Singer J.T."/>
            <person name="Smith A.G."/>
            <person name="Sprecher B.N."/>
            <person name="Wagner V."/>
            <person name="Wang W."/>
            <person name="Wang Z.-Y."/>
            <person name="Yan J."/>
            <person name="Yarish C."/>
            <person name="Zoeuner-Riek S."/>
            <person name="Zhuang Y."/>
            <person name="Zou Y."/>
            <person name="Lindquist E.A."/>
            <person name="Grimwood J."/>
            <person name="Barry K."/>
            <person name="Rokhsar D.S."/>
            <person name="Schmutz J."/>
            <person name="Stiller J.W."/>
            <person name="Grossman A.R."/>
            <person name="Prochnik S.E."/>
        </authorList>
    </citation>
    <scope>NUCLEOTIDE SEQUENCE [LARGE SCALE GENOMIC DNA]</scope>
    <source>
        <strain evidence="2">4086291</strain>
    </source>
</reference>
<accession>A0A1X6P7H7</accession>
<evidence type="ECO:0000256" key="1">
    <source>
        <dbReference type="SAM" id="MobiDB-lite"/>
    </source>
</evidence>
<gene>
    <name evidence="2" type="ORF">BU14_0175s0001</name>
</gene>
<dbReference type="EMBL" id="KV918855">
    <property type="protein sequence ID" value="OSX76808.1"/>
    <property type="molecule type" value="Genomic_DNA"/>
</dbReference>
<protein>
    <recommendedName>
        <fullName evidence="4">SAP domain-containing protein</fullName>
    </recommendedName>
</protein>
<dbReference type="Proteomes" id="UP000218209">
    <property type="component" value="Unassembled WGS sequence"/>
</dbReference>
<name>A0A1X6P7H7_PORUM</name>
<evidence type="ECO:0008006" key="4">
    <source>
        <dbReference type="Google" id="ProtNLM"/>
    </source>
</evidence>
<dbReference type="AlphaFoldDB" id="A0A1X6P7H7"/>
<feature type="region of interest" description="Disordered" evidence="1">
    <location>
        <begin position="297"/>
        <end position="321"/>
    </location>
</feature>